<name>A0A1Y1ZRN0_9PLEO</name>
<proteinExistence type="predicted"/>
<dbReference type="Proteomes" id="UP000193144">
    <property type="component" value="Unassembled WGS sequence"/>
</dbReference>
<accession>A0A1Y1ZRN0</accession>
<comment type="caution">
    <text evidence="1">The sequence shown here is derived from an EMBL/GenBank/DDBJ whole genome shotgun (WGS) entry which is preliminary data.</text>
</comment>
<evidence type="ECO:0000313" key="1">
    <source>
        <dbReference type="EMBL" id="ORY12445.1"/>
    </source>
</evidence>
<dbReference type="EMBL" id="MCFA01000051">
    <property type="protein sequence ID" value="ORY12445.1"/>
    <property type="molecule type" value="Genomic_DNA"/>
</dbReference>
<gene>
    <name evidence="1" type="ORF">BCR34DRAFT_587235</name>
</gene>
<protein>
    <submittedName>
        <fullName evidence="1">Uncharacterized protein</fullName>
    </submittedName>
</protein>
<keyword evidence="2" id="KW-1185">Reference proteome</keyword>
<organism evidence="1 2">
    <name type="scientific">Clohesyomyces aquaticus</name>
    <dbReference type="NCBI Taxonomy" id="1231657"/>
    <lineage>
        <taxon>Eukaryota</taxon>
        <taxon>Fungi</taxon>
        <taxon>Dikarya</taxon>
        <taxon>Ascomycota</taxon>
        <taxon>Pezizomycotina</taxon>
        <taxon>Dothideomycetes</taxon>
        <taxon>Pleosporomycetidae</taxon>
        <taxon>Pleosporales</taxon>
        <taxon>Lindgomycetaceae</taxon>
        <taxon>Clohesyomyces</taxon>
    </lineage>
</organism>
<evidence type="ECO:0000313" key="2">
    <source>
        <dbReference type="Proteomes" id="UP000193144"/>
    </source>
</evidence>
<dbReference type="AlphaFoldDB" id="A0A1Y1ZRN0"/>
<sequence>MTASLVVTAAVLTAMTPFFYARTAASAYSALMGNYARRTPTLGLMMWLRSSLRAGLGLRNERLRKSFCCHLTACERYLGEGVKAYLCTHYRSAGTTSSRATTFTLTLSATSRGN</sequence>
<reference evidence="1 2" key="1">
    <citation type="submission" date="2016-07" db="EMBL/GenBank/DDBJ databases">
        <title>Pervasive Adenine N6-methylation of Active Genes in Fungi.</title>
        <authorList>
            <consortium name="DOE Joint Genome Institute"/>
            <person name="Mondo S.J."/>
            <person name="Dannebaum R.O."/>
            <person name="Kuo R.C."/>
            <person name="Labutti K."/>
            <person name="Haridas S."/>
            <person name="Kuo A."/>
            <person name="Salamov A."/>
            <person name="Ahrendt S.R."/>
            <person name="Lipzen A."/>
            <person name="Sullivan W."/>
            <person name="Andreopoulos W.B."/>
            <person name="Clum A."/>
            <person name="Lindquist E."/>
            <person name="Daum C."/>
            <person name="Ramamoorthy G.K."/>
            <person name="Gryganskyi A."/>
            <person name="Culley D."/>
            <person name="Magnuson J.K."/>
            <person name="James T.Y."/>
            <person name="O'Malley M.A."/>
            <person name="Stajich J.E."/>
            <person name="Spatafora J.W."/>
            <person name="Visel A."/>
            <person name="Grigoriev I.V."/>
        </authorList>
    </citation>
    <scope>NUCLEOTIDE SEQUENCE [LARGE SCALE GENOMIC DNA]</scope>
    <source>
        <strain evidence="1 2">CBS 115471</strain>
    </source>
</reference>